<keyword evidence="1" id="KW-0805">Transcription regulation</keyword>
<keyword evidence="5" id="KW-1185">Reference proteome</keyword>
<dbReference type="GO" id="GO:0003677">
    <property type="term" value="F:DNA binding"/>
    <property type="evidence" value="ECO:0007669"/>
    <property type="project" value="InterPro"/>
</dbReference>
<reference evidence="4" key="1">
    <citation type="submission" date="2021-01" db="EMBL/GenBank/DDBJ databases">
        <title>Whole genome shotgun sequence of Sinosporangium siamense NBRC 109515.</title>
        <authorList>
            <person name="Komaki H."/>
            <person name="Tamura T."/>
        </authorList>
    </citation>
    <scope>NUCLEOTIDE SEQUENCE</scope>
    <source>
        <strain evidence="4">NBRC 109515</strain>
    </source>
</reference>
<dbReference type="Pfam" id="PF03704">
    <property type="entry name" value="BTAD"/>
    <property type="match status" value="1"/>
</dbReference>
<organism evidence="4 5">
    <name type="scientific">Sinosporangium siamense</name>
    <dbReference type="NCBI Taxonomy" id="1367973"/>
    <lineage>
        <taxon>Bacteria</taxon>
        <taxon>Bacillati</taxon>
        <taxon>Actinomycetota</taxon>
        <taxon>Actinomycetes</taxon>
        <taxon>Streptosporangiales</taxon>
        <taxon>Streptosporangiaceae</taxon>
        <taxon>Sinosporangium</taxon>
    </lineage>
</organism>
<dbReference type="InterPro" id="IPR016032">
    <property type="entry name" value="Sig_transdc_resp-reg_C-effctor"/>
</dbReference>
<sequence>MHIGVLGPVIMRTAAGVVRPASQTVRALLGQLVLAAPEAVSADHLTITVWGGRGPRHLKSTLYLTVHKLRKWLTESAATAEVHSTDSGYRLDLGSGTSDIQRFRDLMRKAETVRSEEAFDLLHEALSLWRGEPLADVCADRVDGALVRRLRGERGSALRRLAQAALSVERYGEAMEAARFLCQEDPLDEDAHALLMEALVNSDRRSTALLEFDAVRRRLAADLGISPGTRLLSVHAWALSSGKGASEGPLAWARAVPRQLPPRSTVLVGRATEFERLRSHFNRWADSGRHPAVAVICGPAGAGKTELGVQWAQTNVDRFPDGQLYIDLKGFSNGAPLTADQALCTLLAALGVPRGGIPEGVDAKAGLYRTLLADRRALVVLDDAANADQVRPLLPGLGSSFTLITSRRRLDRLKALEEVYSMSLGRLPEEDALNLLSLLVENACETSHGHDLRTIADACGHNPLALRTAAAKLSRGVRLMDDATRRASPDHMHDLNSLFFTADENTRLGEAIGRSYFSLPEEARLFFDLLARSAYHDINASAAADLAGLGADHAHRLLETLADLHLVESPGGGRYHLDDLTRSFSRHLSRSLTGDAVSAVGWASGAHSAPLG</sequence>
<dbReference type="Proteomes" id="UP000606172">
    <property type="component" value="Unassembled WGS sequence"/>
</dbReference>
<protein>
    <recommendedName>
        <fullName evidence="3">Bacterial transcriptional activator domain-containing protein</fullName>
    </recommendedName>
</protein>
<gene>
    <name evidence="4" type="ORF">Ssi02_11710</name>
</gene>
<evidence type="ECO:0000256" key="1">
    <source>
        <dbReference type="ARBA" id="ARBA00023015"/>
    </source>
</evidence>
<dbReference type="SUPFAM" id="SSF46894">
    <property type="entry name" value="C-terminal effector domain of the bipartite response regulators"/>
    <property type="match status" value="1"/>
</dbReference>
<dbReference type="InterPro" id="IPR051677">
    <property type="entry name" value="AfsR-DnrI-RedD_regulator"/>
</dbReference>
<dbReference type="Gene3D" id="1.10.10.10">
    <property type="entry name" value="Winged helix-like DNA-binding domain superfamily/Winged helix DNA-binding domain"/>
    <property type="match status" value="1"/>
</dbReference>
<proteinExistence type="predicted"/>
<dbReference type="InterPro" id="IPR005158">
    <property type="entry name" value="BTAD"/>
</dbReference>
<feature type="domain" description="Bacterial transcriptional activator" evidence="3">
    <location>
        <begin position="98"/>
        <end position="239"/>
    </location>
</feature>
<comment type="caution">
    <text evidence="4">The sequence shown here is derived from an EMBL/GenBank/DDBJ whole genome shotgun (WGS) entry which is preliminary data.</text>
</comment>
<dbReference type="InterPro" id="IPR011990">
    <property type="entry name" value="TPR-like_helical_dom_sf"/>
</dbReference>
<dbReference type="PRINTS" id="PR00364">
    <property type="entry name" value="DISEASERSIST"/>
</dbReference>
<dbReference type="GO" id="GO:0006355">
    <property type="term" value="P:regulation of DNA-templated transcription"/>
    <property type="evidence" value="ECO:0007669"/>
    <property type="project" value="InterPro"/>
</dbReference>
<dbReference type="AlphaFoldDB" id="A0A919RBL6"/>
<dbReference type="Gene3D" id="3.40.50.300">
    <property type="entry name" value="P-loop containing nucleotide triphosphate hydrolases"/>
    <property type="match status" value="1"/>
</dbReference>
<dbReference type="Gene3D" id="1.25.40.10">
    <property type="entry name" value="Tetratricopeptide repeat domain"/>
    <property type="match status" value="1"/>
</dbReference>
<dbReference type="CDD" id="cd15831">
    <property type="entry name" value="BTAD"/>
    <property type="match status" value="1"/>
</dbReference>
<dbReference type="InterPro" id="IPR036388">
    <property type="entry name" value="WH-like_DNA-bd_sf"/>
</dbReference>
<dbReference type="EMBL" id="BOOW01000007">
    <property type="protein sequence ID" value="GII90940.1"/>
    <property type="molecule type" value="Genomic_DNA"/>
</dbReference>
<evidence type="ECO:0000313" key="4">
    <source>
        <dbReference type="EMBL" id="GII90940.1"/>
    </source>
</evidence>
<evidence type="ECO:0000313" key="5">
    <source>
        <dbReference type="Proteomes" id="UP000606172"/>
    </source>
</evidence>
<dbReference type="InterPro" id="IPR027417">
    <property type="entry name" value="P-loop_NTPase"/>
</dbReference>
<accession>A0A919RBL6</accession>
<dbReference type="SMART" id="SM01043">
    <property type="entry name" value="BTAD"/>
    <property type="match status" value="1"/>
</dbReference>
<dbReference type="PANTHER" id="PTHR35807">
    <property type="entry name" value="TRANSCRIPTIONAL REGULATOR REDD-RELATED"/>
    <property type="match status" value="1"/>
</dbReference>
<dbReference type="SUPFAM" id="SSF52540">
    <property type="entry name" value="P-loop containing nucleoside triphosphate hydrolases"/>
    <property type="match status" value="1"/>
</dbReference>
<dbReference type="SUPFAM" id="SSF48452">
    <property type="entry name" value="TPR-like"/>
    <property type="match status" value="1"/>
</dbReference>
<evidence type="ECO:0000259" key="3">
    <source>
        <dbReference type="SMART" id="SM01043"/>
    </source>
</evidence>
<dbReference type="PANTHER" id="PTHR35807:SF1">
    <property type="entry name" value="TRANSCRIPTIONAL REGULATOR REDD"/>
    <property type="match status" value="1"/>
</dbReference>
<evidence type="ECO:0000256" key="2">
    <source>
        <dbReference type="ARBA" id="ARBA00023163"/>
    </source>
</evidence>
<name>A0A919RBL6_9ACTN</name>
<keyword evidence="2" id="KW-0804">Transcription</keyword>